<reference evidence="15 16" key="1">
    <citation type="submission" date="2019-06" db="EMBL/GenBank/DDBJ databases">
        <title>Discovery of a novel chromosome fission-fusion reversal in muntjac.</title>
        <authorList>
            <person name="Mudd A.B."/>
            <person name="Bredeson J.V."/>
            <person name="Baum R."/>
            <person name="Hockemeyer D."/>
            <person name="Rokhsar D.S."/>
        </authorList>
    </citation>
    <scope>NUCLEOTIDE SEQUENCE [LARGE SCALE GENOMIC DNA]</scope>
    <source>
        <strain evidence="15">UCam_UCB_Mr</strain>
        <tissue evidence="15">Fibroblast cell line</tissue>
    </source>
</reference>
<dbReference type="EMBL" id="VCEB01000001">
    <property type="protein sequence ID" value="KAB0387512.1"/>
    <property type="molecule type" value="Genomic_DNA"/>
</dbReference>
<evidence type="ECO:0000256" key="1">
    <source>
        <dbReference type="ARBA" id="ARBA00004141"/>
    </source>
</evidence>
<keyword evidence="4 13" id="KW-0716">Sensory transduction</keyword>
<keyword evidence="5 13" id="KW-0812">Transmembrane</keyword>
<proteinExistence type="inferred from homology"/>
<accession>A0A5J5N5L9</accession>
<evidence type="ECO:0000313" key="15">
    <source>
        <dbReference type="EMBL" id="KAB0387512.1"/>
    </source>
</evidence>
<keyword evidence="10" id="KW-0325">Glycoprotein</keyword>
<evidence type="ECO:0000256" key="9">
    <source>
        <dbReference type="ARBA" id="ARBA00023170"/>
    </source>
</evidence>
<sequence length="303" mass="34302">MADSLENIFIILINSEFIIGILGNGFITLVNCIDWIKMQKISLADRILTALALSRIGLILVMMVSWFTKESYPFSSLDIKRNKVILFSIAGLLANHFSVWFATGLSLFYFLKIANFSNAVFLHLKFRIGMVVMVIFLGTLVLLPLSLTLVSIYIDIKIHQFERNMTLNSKKSDTETISKLIILTVESLLPFTISLSCFLLLMFSLVKHIKKMRSHATGFRDSSCKAHVRAMIMVISFLILLAIHFLSHLMTAFYHNVMQSKLAFMLAEALGTIYPSVHSFVLILGNDKLRKASLLVLWQLRCG</sequence>
<keyword evidence="16" id="KW-1185">Reference proteome</keyword>
<evidence type="ECO:0000256" key="6">
    <source>
        <dbReference type="ARBA" id="ARBA00022989"/>
    </source>
</evidence>
<protein>
    <recommendedName>
        <fullName evidence="13">Taste receptor type 2</fullName>
    </recommendedName>
</protein>
<evidence type="ECO:0000256" key="7">
    <source>
        <dbReference type="ARBA" id="ARBA00023040"/>
    </source>
</evidence>
<comment type="caution">
    <text evidence="15">The sequence shown here is derived from an EMBL/GenBank/DDBJ whole genome shotgun (WGS) entry which is preliminary data.</text>
</comment>
<evidence type="ECO:0000256" key="5">
    <source>
        <dbReference type="ARBA" id="ARBA00022692"/>
    </source>
</evidence>
<evidence type="ECO:0000256" key="8">
    <source>
        <dbReference type="ARBA" id="ARBA00023136"/>
    </source>
</evidence>
<comment type="similarity">
    <text evidence="2 12">Belongs to the G-protein coupled receptor T2R family.</text>
</comment>
<dbReference type="GO" id="GO:0004930">
    <property type="term" value="F:G protein-coupled receptor activity"/>
    <property type="evidence" value="ECO:0007669"/>
    <property type="project" value="UniProtKB-KW"/>
</dbReference>
<evidence type="ECO:0000256" key="3">
    <source>
        <dbReference type="ARBA" id="ARBA00022480"/>
    </source>
</evidence>
<dbReference type="GO" id="GO:0016020">
    <property type="term" value="C:membrane"/>
    <property type="evidence" value="ECO:0007669"/>
    <property type="project" value="UniProtKB-SubCell"/>
</dbReference>
<feature type="transmembrane region" description="Helical" evidence="14">
    <location>
        <begin position="48"/>
        <end position="67"/>
    </location>
</feature>
<keyword evidence="3 13" id="KW-0919">Taste</keyword>
<keyword evidence="7 13" id="KW-0297">G-protein coupled receptor</keyword>
<dbReference type="SUPFAM" id="SSF81321">
    <property type="entry name" value="Family A G protein-coupled receptor-like"/>
    <property type="match status" value="1"/>
</dbReference>
<feature type="transmembrane region" description="Helical" evidence="14">
    <location>
        <begin position="188"/>
        <end position="209"/>
    </location>
</feature>
<keyword evidence="8 13" id="KW-0472">Membrane</keyword>
<feature type="transmembrane region" description="Helical" evidence="14">
    <location>
        <begin position="87"/>
        <end position="111"/>
    </location>
</feature>
<dbReference type="PANTHER" id="PTHR11394">
    <property type="entry name" value="TASTE RECEPTOR TYPE 2"/>
    <property type="match status" value="1"/>
</dbReference>
<dbReference type="GO" id="GO:0033038">
    <property type="term" value="F:bitter taste receptor activity"/>
    <property type="evidence" value="ECO:0007669"/>
    <property type="project" value="InterPro"/>
</dbReference>
<evidence type="ECO:0000256" key="4">
    <source>
        <dbReference type="ARBA" id="ARBA00022606"/>
    </source>
</evidence>
<name>A0A5J5N5L9_MUNRE</name>
<dbReference type="InterPro" id="IPR007960">
    <property type="entry name" value="TAS2R"/>
</dbReference>
<dbReference type="FunFam" id="1.20.1070.10:FF:000042">
    <property type="entry name" value="Taste receptor type 2 member 7"/>
    <property type="match status" value="1"/>
</dbReference>
<comment type="subcellular location">
    <subcellularLocation>
        <location evidence="1 13">Membrane</location>
        <topology evidence="1 13">Multi-pass membrane protein</topology>
    </subcellularLocation>
</comment>
<evidence type="ECO:0000256" key="13">
    <source>
        <dbReference type="RuleBase" id="RU004424"/>
    </source>
</evidence>
<evidence type="ECO:0000256" key="12">
    <source>
        <dbReference type="RuleBase" id="RU004423"/>
    </source>
</evidence>
<gene>
    <name evidence="15" type="ORF">FD755_002468</name>
</gene>
<feature type="transmembrane region" description="Helical" evidence="14">
    <location>
        <begin position="131"/>
        <end position="154"/>
    </location>
</feature>
<keyword evidence="9 13" id="KW-0675">Receptor</keyword>
<evidence type="ECO:0000256" key="2">
    <source>
        <dbReference type="ARBA" id="ARBA00007376"/>
    </source>
</evidence>
<keyword evidence="11 13" id="KW-0807">Transducer</keyword>
<organism evidence="15 16">
    <name type="scientific">Muntiacus reevesi</name>
    <name type="common">Reeves' muntjac</name>
    <name type="synonym">Cervus reevesi</name>
    <dbReference type="NCBI Taxonomy" id="9886"/>
    <lineage>
        <taxon>Eukaryota</taxon>
        <taxon>Metazoa</taxon>
        <taxon>Chordata</taxon>
        <taxon>Craniata</taxon>
        <taxon>Vertebrata</taxon>
        <taxon>Euteleostomi</taxon>
        <taxon>Mammalia</taxon>
        <taxon>Eutheria</taxon>
        <taxon>Laurasiatheria</taxon>
        <taxon>Artiodactyla</taxon>
        <taxon>Ruminantia</taxon>
        <taxon>Pecora</taxon>
        <taxon>Cervidae</taxon>
        <taxon>Muntiacinae</taxon>
        <taxon>Muntiacus</taxon>
    </lineage>
</organism>
<evidence type="ECO:0000256" key="11">
    <source>
        <dbReference type="ARBA" id="ARBA00023224"/>
    </source>
</evidence>
<keyword evidence="6 14" id="KW-1133">Transmembrane helix</keyword>
<dbReference type="PANTHER" id="PTHR11394:SF23">
    <property type="entry name" value="TASTE RECEPTOR TYPE 2 MEMBER 14"/>
    <property type="match status" value="1"/>
</dbReference>
<dbReference type="Gene3D" id="1.20.1070.10">
    <property type="entry name" value="Rhodopsin 7-helix transmembrane proteins"/>
    <property type="match status" value="1"/>
</dbReference>
<feature type="transmembrane region" description="Helical" evidence="14">
    <location>
        <begin position="230"/>
        <end position="250"/>
    </location>
</feature>
<evidence type="ECO:0000313" key="16">
    <source>
        <dbReference type="Proteomes" id="UP000326062"/>
    </source>
</evidence>
<feature type="transmembrane region" description="Helical" evidence="14">
    <location>
        <begin position="262"/>
        <end position="284"/>
    </location>
</feature>
<dbReference type="Pfam" id="PF05296">
    <property type="entry name" value="TAS2R"/>
    <property type="match status" value="1"/>
</dbReference>
<dbReference type="Proteomes" id="UP000326062">
    <property type="component" value="Chromosome 1"/>
</dbReference>
<dbReference type="AlphaFoldDB" id="A0A5J5N5L9"/>
<evidence type="ECO:0000256" key="14">
    <source>
        <dbReference type="SAM" id="Phobius"/>
    </source>
</evidence>
<evidence type="ECO:0000256" key="10">
    <source>
        <dbReference type="ARBA" id="ARBA00023180"/>
    </source>
</evidence>